<dbReference type="Proteomes" id="UP000320799">
    <property type="component" value="Segment"/>
</dbReference>
<evidence type="ECO:0000259" key="1">
    <source>
        <dbReference type="Pfam" id="PF20294"/>
    </source>
</evidence>
<name>A0A514CT43_9CAUD</name>
<protein>
    <recommendedName>
        <fullName evidence="1">KTSC and Metallopeptidase-like N-terminal fusion domain-containing protein</fullName>
    </recommendedName>
</protein>
<dbReference type="KEGG" id="vg:56136117"/>
<evidence type="ECO:0000313" key="2">
    <source>
        <dbReference type="EMBL" id="QDH83642.1"/>
    </source>
</evidence>
<dbReference type="RefSeq" id="YP_009903841.1">
    <property type="nucleotide sequence ID" value="NC_049849.1"/>
</dbReference>
<dbReference type="InterPro" id="IPR046899">
    <property type="entry name" value="KMPT_N"/>
</dbReference>
<reference evidence="2 3" key="1">
    <citation type="submission" date="2019-06" db="EMBL/GenBank/DDBJ databases">
        <authorList>
            <person name="Kincaid V.D."/>
            <person name="Fuller A."/>
            <person name="Hodges K."/>
            <person name="Bansal M."/>
            <person name="Essig J."/>
            <person name="Johnson A."/>
        </authorList>
    </citation>
    <scope>NUCLEOTIDE SEQUENCE [LARGE SCALE GENOMIC DNA]</scope>
</reference>
<keyword evidence="3" id="KW-1185">Reference proteome</keyword>
<evidence type="ECO:0000313" key="3">
    <source>
        <dbReference type="Proteomes" id="UP000320799"/>
    </source>
</evidence>
<organism evidence="2 3">
    <name type="scientific">Achromobacter phage Motura</name>
    <dbReference type="NCBI Taxonomy" id="2591403"/>
    <lineage>
        <taxon>Viruses</taxon>
        <taxon>Duplodnaviria</taxon>
        <taxon>Heunggongvirae</taxon>
        <taxon>Uroviricota</taxon>
        <taxon>Caudoviricetes</taxon>
        <taxon>Moturavirus</taxon>
        <taxon>Moturavirus motura</taxon>
    </lineage>
</organism>
<proteinExistence type="predicted"/>
<dbReference type="EMBL" id="MN094788">
    <property type="protein sequence ID" value="QDH83642.1"/>
    <property type="molecule type" value="Genomic_DNA"/>
</dbReference>
<feature type="domain" description="KTSC and Metallopeptidase-like N-terminal fusion" evidence="1">
    <location>
        <begin position="28"/>
        <end position="91"/>
    </location>
</feature>
<dbReference type="Pfam" id="PF20294">
    <property type="entry name" value="KMPT-N"/>
    <property type="match status" value="1"/>
</dbReference>
<sequence>MYSFCVQSVQRLHAQVQVQARIKDEDEYDWFRYTGPATELDFRGKPEALSKGAVFGVRPSSNGKHIRLVFKDKPTRVFTLPMDQAQRIAKHVKAA</sequence>
<dbReference type="GeneID" id="56136117"/>
<accession>A0A514CT43</accession>